<name>A0AA91IA46_VARPD</name>
<feature type="domain" description="N-acetyltransferase" evidence="1">
    <location>
        <begin position="226"/>
        <end position="333"/>
    </location>
</feature>
<dbReference type="Proteomes" id="UP000077852">
    <property type="component" value="Unassembled WGS sequence"/>
</dbReference>
<dbReference type="InterPro" id="IPR016181">
    <property type="entry name" value="Acyl_CoA_acyltransferase"/>
</dbReference>
<organism evidence="2 3">
    <name type="scientific">Variovorax paradoxus</name>
    <dbReference type="NCBI Taxonomy" id="34073"/>
    <lineage>
        <taxon>Bacteria</taxon>
        <taxon>Pseudomonadati</taxon>
        <taxon>Pseudomonadota</taxon>
        <taxon>Betaproteobacteria</taxon>
        <taxon>Burkholderiales</taxon>
        <taxon>Comamonadaceae</taxon>
        <taxon>Variovorax</taxon>
    </lineage>
</organism>
<evidence type="ECO:0000313" key="2">
    <source>
        <dbReference type="EMBL" id="OAK61914.1"/>
    </source>
</evidence>
<proteinExistence type="predicted"/>
<dbReference type="SUPFAM" id="SSF55729">
    <property type="entry name" value="Acyl-CoA N-acyltransferases (Nat)"/>
    <property type="match status" value="2"/>
</dbReference>
<dbReference type="GO" id="GO:0016747">
    <property type="term" value="F:acyltransferase activity, transferring groups other than amino-acyl groups"/>
    <property type="evidence" value="ECO:0007669"/>
    <property type="project" value="InterPro"/>
</dbReference>
<dbReference type="Gene3D" id="3.40.630.30">
    <property type="match status" value="1"/>
</dbReference>
<dbReference type="Pfam" id="PF00583">
    <property type="entry name" value="Acetyltransf_1"/>
    <property type="match status" value="1"/>
</dbReference>
<dbReference type="AlphaFoldDB" id="A0AA91IA46"/>
<dbReference type="InterPro" id="IPR000182">
    <property type="entry name" value="GNAT_dom"/>
</dbReference>
<accession>A0AA91IA46</accession>
<gene>
    <name evidence="2" type="ORF">A3K87_20095</name>
</gene>
<comment type="caution">
    <text evidence="2">The sequence shown here is derived from an EMBL/GenBank/DDBJ whole genome shotgun (WGS) entry which is preliminary data.</text>
</comment>
<sequence>MLEPRAAHPRHTVTTTVFDPQRASEADWDRFLAYWRLRSAEDHPGEPVQPDADRRREVLKTAPLYAFHRVLAVGGHGEFIGSLSTSFRRPGTPGSEPFAPFIDAWGGVLLPHRRRGVASALLRTLLAQMEQHGKSIATIKAHMPGGHAFLRAIGASEKHRSVENRMRFDGLDWQELARWRTEGFAPAHGLRAEVHAGRVPHERLAALVGPMSSLFDDAPTSGLQRPPFRYDLEDFAPWYAEMDRRGGEHFLVLLLDGDELAAMCEASWNARYPDRMSQRLTAVSRKWRGKGLAKGVKAAMLQLVRERHPEVTLAITSNAEVNAPMLAINHRLGFAPYRHDGLYQVGTRSLRDFLATRSTTPEEASR</sequence>
<reference evidence="2 3" key="1">
    <citation type="submission" date="2016-03" db="EMBL/GenBank/DDBJ databases">
        <title>Genome sequence of Variovorax paradoxus KB5.</title>
        <authorList>
            <person name="Jeong H."/>
            <person name="Hong C.E."/>
            <person name="Jo S.H."/>
            <person name="Park J.M."/>
        </authorList>
    </citation>
    <scope>NUCLEOTIDE SEQUENCE [LARGE SCALE GENOMIC DNA]</scope>
    <source>
        <strain evidence="2 3">KB5</strain>
    </source>
</reference>
<protein>
    <recommendedName>
        <fullName evidence="1">N-acetyltransferase domain-containing protein</fullName>
    </recommendedName>
</protein>
<dbReference type="EMBL" id="LVHG01000054">
    <property type="protein sequence ID" value="OAK61914.1"/>
    <property type="molecule type" value="Genomic_DNA"/>
</dbReference>
<evidence type="ECO:0000259" key="1">
    <source>
        <dbReference type="Pfam" id="PF00583"/>
    </source>
</evidence>
<evidence type="ECO:0000313" key="3">
    <source>
        <dbReference type="Proteomes" id="UP000077852"/>
    </source>
</evidence>
<dbReference type="RefSeq" id="WP_081269060.1">
    <property type="nucleotide sequence ID" value="NZ_LVHG01000054.1"/>
</dbReference>